<dbReference type="GO" id="GO:0045668">
    <property type="term" value="P:negative regulation of osteoblast differentiation"/>
    <property type="evidence" value="ECO:0007669"/>
    <property type="project" value="Ensembl"/>
</dbReference>
<dbReference type="GO" id="GO:0045880">
    <property type="term" value="P:positive regulation of smoothened signaling pathway"/>
    <property type="evidence" value="ECO:0007669"/>
    <property type="project" value="Ensembl"/>
</dbReference>
<evidence type="ECO:0000256" key="8">
    <source>
        <dbReference type="ARBA" id="ARBA00022782"/>
    </source>
</evidence>
<dbReference type="InterPro" id="IPR008993">
    <property type="entry name" value="TIMP-like_OB-fold"/>
</dbReference>
<dbReference type="GO" id="GO:0031012">
    <property type="term" value="C:extracellular matrix"/>
    <property type="evidence" value="ECO:0007669"/>
    <property type="project" value="Ensembl"/>
</dbReference>
<evidence type="ECO:0000259" key="12">
    <source>
        <dbReference type="PROSITE" id="PS50038"/>
    </source>
</evidence>
<dbReference type="GO" id="GO:0045892">
    <property type="term" value="P:negative regulation of DNA-templated transcription"/>
    <property type="evidence" value="ECO:0007669"/>
    <property type="project" value="Ensembl"/>
</dbReference>
<evidence type="ECO:0000256" key="7">
    <source>
        <dbReference type="ARBA" id="ARBA00022729"/>
    </source>
</evidence>
<keyword evidence="4" id="KW-0217">Developmental protein</keyword>
<keyword evidence="15" id="KW-1185">Reference proteome</keyword>
<dbReference type="GO" id="GO:0005109">
    <property type="term" value="F:frizzled binding"/>
    <property type="evidence" value="ECO:0007669"/>
    <property type="project" value="Ensembl"/>
</dbReference>
<dbReference type="PROSITE" id="PS50189">
    <property type="entry name" value="NTR"/>
    <property type="match status" value="1"/>
</dbReference>
<keyword evidence="10" id="KW-0325">Glycoprotein</keyword>
<dbReference type="GO" id="GO:0033689">
    <property type="term" value="P:negative regulation of osteoblast proliferation"/>
    <property type="evidence" value="ECO:0007669"/>
    <property type="project" value="Ensembl"/>
</dbReference>
<dbReference type="GO" id="GO:0045578">
    <property type="term" value="P:negative regulation of B cell differentiation"/>
    <property type="evidence" value="ECO:0007669"/>
    <property type="project" value="Ensembl"/>
</dbReference>
<dbReference type="GO" id="GO:0071356">
    <property type="term" value="P:cellular response to tumor necrosis factor"/>
    <property type="evidence" value="ECO:0007669"/>
    <property type="project" value="Ensembl"/>
</dbReference>
<dbReference type="GO" id="GO:0001843">
    <property type="term" value="P:neural tube closure"/>
    <property type="evidence" value="ECO:0007669"/>
    <property type="project" value="Ensembl"/>
</dbReference>
<comment type="subcellular location">
    <subcellularLocation>
        <location evidence="1">Secreted</location>
    </subcellularLocation>
</comment>
<dbReference type="InterPro" id="IPR001134">
    <property type="entry name" value="Netrin_domain"/>
</dbReference>
<dbReference type="GO" id="GO:0008284">
    <property type="term" value="P:positive regulation of cell population proliferation"/>
    <property type="evidence" value="ECO:0007669"/>
    <property type="project" value="Ensembl"/>
</dbReference>
<evidence type="ECO:0000256" key="6">
    <source>
        <dbReference type="ARBA" id="ARBA00022687"/>
    </source>
</evidence>
<feature type="disulfide bond" evidence="11">
    <location>
        <begin position="139"/>
        <end position="163"/>
    </location>
</feature>
<evidence type="ECO:0000313" key="15">
    <source>
        <dbReference type="Proteomes" id="UP000594220"/>
    </source>
</evidence>
<keyword evidence="7" id="KW-0732">Signal</keyword>
<dbReference type="GO" id="GO:0017147">
    <property type="term" value="F:Wnt-protein binding"/>
    <property type="evidence" value="ECO:0007669"/>
    <property type="project" value="Ensembl"/>
</dbReference>
<dbReference type="GO" id="GO:0009986">
    <property type="term" value="C:cell surface"/>
    <property type="evidence" value="ECO:0007669"/>
    <property type="project" value="Ensembl"/>
</dbReference>
<dbReference type="Pfam" id="PF01392">
    <property type="entry name" value="Fz"/>
    <property type="match status" value="1"/>
</dbReference>
<evidence type="ECO:0000259" key="13">
    <source>
        <dbReference type="PROSITE" id="PS50189"/>
    </source>
</evidence>
<reference evidence="14" key="1">
    <citation type="submission" date="2025-08" db="UniProtKB">
        <authorList>
            <consortium name="Ensembl"/>
        </authorList>
    </citation>
    <scope>IDENTIFICATION</scope>
</reference>
<organism evidence="14 15">
    <name type="scientific">Crocodylus porosus</name>
    <name type="common">Saltwater crocodile</name>
    <name type="synonym">Estuarine crocodile</name>
    <dbReference type="NCBI Taxonomy" id="8502"/>
    <lineage>
        <taxon>Eukaryota</taxon>
        <taxon>Metazoa</taxon>
        <taxon>Chordata</taxon>
        <taxon>Craniata</taxon>
        <taxon>Vertebrata</taxon>
        <taxon>Euteleostomi</taxon>
        <taxon>Archelosauria</taxon>
        <taxon>Archosauria</taxon>
        <taxon>Crocodylia</taxon>
        <taxon>Longirostres</taxon>
        <taxon>Crocodylidae</taxon>
        <taxon>Crocodylus</taxon>
    </lineage>
</organism>
<dbReference type="GO" id="GO:0009267">
    <property type="term" value="P:cellular response to starvation"/>
    <property type="evidence" value="ECO:0007669"/>
    <property type="project" value="Ensembl"/>
</dbReference>
<dbReference type="Gene3D" id="2.40.50.120">
    <property type="match status" value="1"/>
</dbReference>
<dbReference type="FunFam" id="2.40.50.120:FF:000003">
    <property type="entry name" value="Secreted frizzled-related protein 1"/>
    <property type="match status" value="1"/>
</dbReference>
<dbReference type="GO" id="GO:0001649">
    <property type="term" value="P:osteoblast differentiation"/>
    <property type="evidence" value="ECO:0007669"/>
    <property type="project" value="Ensembl"/>
</dbReference>
<dbReference type="CDD" id="cd03580">
    <property type="entry name" value="NTR_Sfrp1_like"/>
    <property type="match status" value="1"/>
</dbReference>
<keyword evidence="8" id="KW-0221">Differentiation</keyword>
<dbReference type="GO" id="GO:0060346">
    <property type="term" value="P:bone trabecula formation"/>
    <property type="evidence" value="ECO:0007669"/>
    <property type="project" value="Ensembl"/>
</dbReference>
<dbReference type="GO" id="GO:0090246">
    <property type="term" value="P:convergent extension involved in somitogenesis"/>
    <property type="evidence" value="ECO:0007669"/>
    <property type="project" value="Ensembl"/>
</dbReference>
<dbReference type="GO" id="GO:0060071">
    <property type="term" value="P:Wnt signaling pathway, planar cell polarity pathway"/>
    <property type="evidence" value="ECO:0007669"/>
    <property type="project" value="Ensembl"/>
</dbReference>
<dbReference type="GO" id="GO:0090263">
    <property type="term" value="P:positive regulation of canonical Wnt signaling pathway"/>
    <property type="evidence" value="ECO:0007669"/>
    <property type="project" value="Ensembl"/>
</dbReference>
<dbReference type="Ensembl" id="ENSCPRT00005001059.1">
    <property type="protein sequence ID" value="ENSCPRP00005000905.1"/>
    <property type="gene ID" value="ENSCPRG00005000702.1"/>
</dbReference>
<dbReference type="PANTHER" id="PTHR11309:SF87">
    <property type="entry name" value="SECRETED FRIZZLED-RELATED PROTEIN 1"/>
    <property type="match status" value="1"/>
</dbReference>
<dbReference type="SUPFAM" id="SSF50242">
    <property type="entry name" value="TIMP-like"/>
    <property type="match status" value="1"/>
</dbReference>
<protein>
    <recommendedName>
        <fullName evidence="3">Secreted frizzled-related protein 1</fullName>
    </recommendedName>
</protein>
<dbReference type="GO" id="GO:0005829">
    <property type="term" value="C:cytosol"/>
    <property type="evidence" value="ECO:0007669"/>
    <property type="project" value="Ensembl"/>
</dbReference>
<dbReference type="GO" id="GO:0030509">
    <property type="term" value="P:BMP signaling pathway"/>
    <property type="evidence" value="ECO:0007669"/>
    <property type="project" value="Ensembl"/>
</dbReference>
<dbReference type="GO" id="GO:0010975">
    <property type="term" value="P:regulation of neuron projection development"/>
    <property type="evidence" value="ECO:0007669"/>
    <property type="project" value="Ensembl"/>
</dbReference>
<evidence type="ECO:0000256" key="3">
    <source>
        <dbReference type="ARBA" id="ARBA00020517"/>
    </source>
</evidence>
<dbReference type="Gene3D" id="1.10.2000.10">
    <property type="entry name" value="Frizzled cysteine-rich domain"/>
    <property type="match status" value="1"/>
</dbReference>
<dbReference type="GO" id="GO:0004197">
    <property type="term" value="F:cysteine-type endopeptidase activity"/>
    <property type="evidence" value="ECO:0007669"/>
    <property type="project" value="Ensembl"/>
</dbReference>
<dbReference type="GO" id="GO:1902043">
    <property type="term" value="P:positive regulation of extrinsic apoptotic signaling pathway via death domain receptors"/>
    <property type="evidence" value="ECO:0007669"/>
    <property type="project" value="Ensembl"/>
</dbReference>
<evidence type="ECO:0000256" key="9">
    <source>
        <dbReference type="ARBA" id="ARBA00023157"/>
    </source>
</evidence>
<dbReference type="GO" id="GO:0035019">
    <property type="term" value="P:somatic stem cell population maintenance"/>
    <property type="evidence" value="ECO:0007669"/>
    <property type="project" value="Ensembl"/>
</dbReference>
<dbReference type="GO" id="GO:0071392">
    <property type="term" value="P:cellular response to estradiol stimulus"/>
    <property type="evidence" value="ECO:0007669"/>
    <property type="project" value="Ensembl"/>
</dbReference>
<evidence type="ECO:0000256" key="11">
    <source>
        <dbReference type="PROSITE-ProRule" id="PRU00090"/>
    </source>
</evidence>
<dbReference type="GO" id="GO:0090090">
    <property type="term" value="P:negative regulation of canonical Wnt signaling pathway"/>
    <property type="evidence" value="ECO:0007669"/>
    <property type="project" value="Ensembl"/>
</dbReference>
<dbReference type="GO" id="GO:0010564">
    <property type="term" value="P:regulation of cell cycle process"/>
    <property type="evidence" value="ECO:0007669"/>
    <property type="project" value="Ensembl"/>
</dbReference>
<feature type="domain" description="NTR" evidence="13">
    <location>
        <begin position="192"/>
        <end position="312"/>
    </location>
</feature>
<accession>A0A7M4DWM0</accession>
<dbReference type="GO" id="GO:0048147">
    <property type="term" value="P:negative regulation of fibroblast proliferation"/>
    <property type="evidence" value="ECO:0007669"/>
    <property type="project" value="Ensembl"/>
</dbReference>
<dbReference type="GO" id="GO:0050680">
    <property type="term" value="P:negative regulation of epithelial cell proliferation"/>
    <property type="evidence" value="ECO:0007669"/>
    <property type="project" value="Ensembl"/>
</dbReference>
<dbReference type="AlphaFoldDB" id="A0A7M4DWM0"/>
<dbReference type="PANTHER" id="PTHR11309">
    <property type="entry name" value="FRIZZLED"/>
    <property type="match status" value="1"/>
</dbReference>
<feature type="disulfide bond" evidence="11">
    <location>
        <begin position="74"/>
        <end position="120"/>
    </location>
</feature>
<dbReference type="GO" id="GO:0008585">
    <property type="term" value="P:female gonad development"/>
    <property type="evidence" value="ECO:0007669"/>
    <property type="project" value="Ensembl"/>
</dbReference>
<dbReference type="GO" id="GO:0010719">
    <property type="term" value="P:negative regulation of epithelial to mesenchymal transition"/>
    <property type="evidence" value="ECO:0007669"/>
    <property type="project" value="Ensembl"/>
</dbReference>
<evidence type="ECO:0000313" key="14">
    <source>
        <dbReference type="Ensembl" id="ENSCPRP00005000905.1"/>
    </source>
</evidence>
<evidence type="ECO:0000256" key="1">
    <source>
        <dbReference type="ARBA" id="ARBA00004613"/>
    </source>
</evidence>
<evidence type="ECO:0000256" key="5">
    <source>
        <dbReference type="ARBA" id="ARBA00022525"/>
    </source>
</evidence>
<proteinExistence type="inferred from homology"/>
<dbReference type="Proteomes" id="UP000594220">
    <property type="component" value="Unplaced"/>
</dbReference>
<dbReference type="SUPFAM" id="SSF63501">
    <property type="entry name" value="Frizzled cysteine-rich domain"/>
    <property type="match status" value="1"/>
</dbReference>
<dbReference type="GO" id="GO:2000271">
    <property type="term" value="P:positive regulation of fibroblast apoptotic process"/>
    <property type="evidence" value="ECO:0007669"/>
    <property type="project" value="Ensembl"/>
</dbReference>
<dbReference type="GO" id="GO:0048546">
    <property type="term" value="P:digestive tract morphogenesis"/>
    <property type="evidence" value="ECO:0007669"/>
    <property type="project" value="Ensembl"/>
</dbReference>
<comment type="similarity">
    <text evidence="2">Belongs to the secreted frizzled-related protein (sFRP) family.</text>
</comment>
<dbReference type="SMART" id="SM00643">
    <property type="entry name" value="C345C"/>
    <property type="match status" value="1"/>
</dbReference>
<dbReference type="GO" id="GO:0010629">
    <property type="term" value="P:negative regulation of gene expression"/>
    <property type="evidence" value="ECO:0007669"/>
    <property type="project" value="Ensembl"/>
</dbReference>
<dbReference type="GO" id="GO:2000052">
    <property type="term" value="P:positive regulation of non-canonical Wnt signaling pathway"/>
    <property type="evidence" value="ECO:0007669"/>
    <property type="project" value="Ensembl"/>
</dbReference>
<dbReference type="GO" id="GO:0014034">
    <property type="term" value="P:neural crest cell fate commitment"/>
    <property type="evidence" value="ECO:0007669"/>
    <property type="project" value="Ensembl"/>
</dbReference>
<dbReference type="GO" id="GO:0071481">
    <property type="term" value="P:cellular response to X-ray"/>
    <property type="evidence" value="ECO:0007669"/>
    <property type="project" value="Ensembl"/>
</dbReference>
<dbReference type="GO" id="GO:2000270">
    <property type="term" value="P:negative regulation of fibroblast apoptotic process"/>
    <property type="evidence" value="ECO:0007669"/>
    <property type="project" value="Ensembl"/>
</dbReference>
<dbReference type="GO" id="GO:0060766">
    <property type="term" value="P:negative regulation of androgen receptor signaling pathway"/>
    <property type="evidence" value="ECO:0007669"/>
    <property type="project" value="Ensembl"/>
</dbReference>
<dbReference type="GeneTree" id="ENSGT00940000159875"/>
<dbReference type="GO" id="GO:0071347">
    <property type="term" value="P:cellular response to interleukin-1"/>
    <property type="evidence" value="ECO:0007669"/>
    <property type="project" value="Ensembl"/>
</dbReference>
<dbReference type="GO" id="GO:0071560">
    <property type="term" value="P:cellular response to transforming growth factor beta stimulus"/>
    <property type="evidence" value="ECO:0007669"/>
    <property type="project" value="Ensembl"/>
</dbReference>
<dbReference type="Pfam" id="PF01759">
    <property type="entry name" value="NTR"/>
    <property type="match status" value="1"/>
</dbReference>
<keyword evidence="5" id="KW-0964">Secreted</keyword>
<dbReference type="GO" id="GO:0030316">
    <property type="term" value="P:osteoclast differentiation"/>
    <property type="evidence" value="ECO:0007669"/>
    <property type="project" value="Ensembl"/>
</dbReference>
<keyword evidence="6" id="KW-0879">Wnt signaling pathway</keyword>
<name>A0A7M4DWM0_CROPO</name>
<dbReference type="GO" id="GO:0071305">
    <property type="term" value="P:cellular response to vitamin D"/>
    <property type="evidence" value="ECO:0007669"/>
    <property type="project" value="Ensembl"/>
</dbReference>
<dbReference type="GO" id="GO:0045893">
    <property type="term" value="P:positive regulation of DNA-templated transcription"/>
    <property type="evidence" value="ECO:0007669"/>
    <property type="project" value="Ensembl"/>
</dbReference>
<dbReference type="GO" id="GO:0030279">
    <property type="term" value="P:negative regulation of ossification"/>
    <property type="evidence" value="ECO:0007669"/>
    <property type="project" value="Ensembl"/>
</dbReference>
<dbReference type="GO" id="GO:0090244">
    <property type="term" value="P:Wnt signaling pathway involved in somitogenesis"/>
    <property type="evidence" value="ECO:0007669"/>
    <property type="project" value="Ensembl"/>
</dbReference>
<dbReference type="GO" id="GO:0008584">
    <property type="term" value="P:male gonad development"/>
    <property type="evidence" value="ECO:0007669"/>
    <property type="project" value="Ensembl"/>
</dbReference>
<dbReference type="GO" id="GO:0090175">
    <property type="term" value="P:regulation of establishment of planar polarity"/>
    <property type="evidence" value="ECO:0007669"/>
    <property type="project" value="Ensembl"/>
</dbReference>
<evidence type="ECO:0000256" key="2">
    <source>
        <dbReference type="ARBA" id="ARBA00010054"/>
    </source>
</evidence>
<dbReference type="GO" id="GO:0030307">
    <property type="term" value="P:positive regulation of cell growth"/>
    <property type="evidence" value="ECO:0007669"/>
    <property type="project" value="Ensembl"/>
</dbReference>
<dbReference type="OMA" id="LILPWRN"/>
<dbReference type="GO" id="GO:0009950">
    <property type="term" value="P:dorsal/ventral axis specification"/>
    <property type="evidence" value="ECO:0007669"/>
    <property type="project" value="Ensembl"/>
</dbReference>
<dbReference type="GO" id="GO:0005615">
    <property type="term" value="C:extracellular space"/>
    <property type="evidence" value="ECO:0007669"/>
    <property type="project" value="Ensembl"/>
</dbReference>
<dbReference type="InterPro" id="IPR018933">
    <property type="entry name" value="Netrin_module_non-TIMP"/>
</dbReference>
<feature type="domain" description="FZ" evidence="12">
    <location>
        <begin position="59"/>
        <end position="175"/>
    </location>
</feature>
<dbReference type="CDD" id="cd07443">
    <property type="entry name" value="CRD_SFRP1"/>
    <property type="match status" value="1"/>
</dbReference>
<evidence type="ECO:0000256" key="4">
    <source>
        <dbReference type="ARBA" id="ARBA00022473"/>
    </source>
</evidence>
<reference evidence="14" key="2">
    <citation type="submission" date="2025-09" db="UniProtKB">
        <authorList>
            <consortium name="Ensembl"/>
        </authorList>
    </citation>
    <scope>IDENTIFICATION</scope>
</reference>
<dbReference type="InterPro" id="IPR041760">
    <property type="entry name" value="SFRP1_CRD"/>
</dbReference>
<dbReference type="InterPro" id="IPR015526">
    <property type="entry name" value="Frizzled/SFRP"/>
</dbReference>
<dbReference type="GO" id="GO:1904956">
    <property type="term" value="P:regulation of midbrain dopaminergic neuron differentiation"/>
    <property type="evidence" value="ECO:0007669"/>
    <property type="project" value="Ensembl"/>
</dbReference>
<dbReference type="GO" id="GO:0008201">
    <property type="term" value="F:heparin binding"/>
    <property type="evidence" value="ECO:0007669"/>
    <property type="project" value="Ensembl"/>
</dbReference>
<dbReference type="FunFam" id="1.10.2000.10:FF:000001">
    <property type="entry name" value="secreted frizzled-related protein 2"/>
    <property type="match status" value="1"/>
</dbReference>
<dbReference type="SMART" id="SM00063">
    <property type="entry name" value="FRI"/>
    <property type="match status" value="1"/>
</dbReference>
<dbReference type="GO" id="GO:0009410">
    <property type="term" value="P:response to xenobiotic stimulus"/>
    <property type="evidence" value="ECO:0007669"/>
    <property type="project" value="Ensembl"/>
</dbReference>
<dbReference type="GO" id="GO:0030336">
    <property type="term" value="P:negative regulation of cell migration"/>
    <property type="evidence" value="ECO:0007669"/>
    <property type="project" value="Ensembl"/>
</dbReference>
<keyword evidence="9 11" id="KW-1015">Disulfide bond</keyword>
<dbReference type="GO" id="GO:0030308">
    <property type="term" value="P:negative regulation of cell growth"/>
    <property type="evidence" value="ECO:0007669"/>
    <property type="project" value="Ensembl"/>
</dbReference>
<dbReference type="InterPro" id="IPR036790">
    <property type="entry name" value="Frizzled_dom_sf"/>
</dbReference>
<dbReference type="GO" id="GO:0097191">
    <property type="term" value="P:extrinsic apoptotic signaling pathway"/>
    <property type="evidence" value="ECO:0007669"/>
    <property type="project" value="Ensembl"/>
</dbReference>
<comment type="caution">
    <text evidence="11">Lacks conserved residue(s) required for the propagation of feature annotation.</text>
</comment>
<dbReference type="GO" id="GO:0046851">
    <property type="term" value="P:negative regulation of bone remodeling"/>
    <property type="evidence" value="ECO:0007669"/>
    <property type="project" value="Ensembl"/>
</dbReference>
<dbReference type="GO" id="GO:0071542">
    <property type="term" value="P:dopaminergic neuron differentiation"/>
    <property type="evidence" value="ECO:0007669"/>
    <property type="project" value="Ensembl"/>
</dbReference>
<sequence>MLGGTCAHKEPLARHRLSAGAALDLAAALGTSHLQARCEYDYVSYQSDLGAYQSGRFYPKPHQCVPIPADLRLCHSVGYDKMVLPNLLDHETMAEVKHQASSWVPLLNKNCHMGTQVFLCALFAPVCLDRPVYPCRWLCEAVRDACEPVMQFFGFYWPDMLKCDQFPQDDVCIAMTTPNATEVARPKGSGVCPPCDNEMKSEAIIEHLCASEFALKMTIKEVKRENGDRKIIPKKRKALKMGPIRKKNLKKLILYLKNGAGCPCHQLDNLNHYFLIMGRQVKSQYLLTAIYKWDKKNKEFKQFMKKMKSPDCPTFPSVFK</sequence>
<dbReference type="GO" id="GO:0030514">
    <property type="term" value="P:negative regulation of BMP signaling pathway"/>
    <property type="evidence" value="ECO:0007669"/>
    <property type="project" value="Ensembl"/>
</dbReference>
<dbReference type="PROSITE" id="PS50038">
    <property type="entry name" value="FZ"/>
    <property type="match status" value="1"/>
</dbReference>
<dbReference type="InterPro" id="IPR020067">
    <property type="entry name" value="Frizzled_dom"/>
</dbReference>
<evidence type="ECO:0000256" key="10">
    <source>
        <dbReference type="ARBA" id="ARBA00023180"/>
    </source>
</evidence>
<dbReference type="GO" id="GO:0045600">
    <property type="term" value="P:positive regulation of fat cell differentiation"/>
    <property type="evidence" value="ECO:0007669"/>
    <property type="project" value="Ensembl"/>
</dbReference>
<gene>
    <name evidence="14" type="primary">SFRP1</name>
</gene>
<dbReference type="GO" id="GO:0071456">
    <property type="term" value="P:cellular response to hypoxia"/>
    <property type="evidence" value="ECO:0007669"/>
    <property type="project" value="Ensembl"/>
</dbReference>
<dbReference type="GO" id="GO:0071391">
    <property type="term" value="P:cellular response to estrogen stimulus"/>
    <property type="evidence" value="ECO:0007669"/>
    <property type="project" value="Ensembl"/>
</dbReference>
<dbReference type="GO" id="GO:0060070">
    <property type="term" value="P:canonical Wnt signaling pathway"/>
    <property type="evidence" value="ECO:0007669"/>
    <property type="project" value="Ensembl"/>
</dbReference>
<dbReference type="GO" id="GO:0060218">
    <property type="term" value="P:hematopoietic stem cell differentiation"/>
    <property type="evidence" value="ECO:0007669"/>
    <property type="project" value="Ensembl"/>
</dbReference>
<dbReference type="GO" id="GO:0001657">
    <property type="term" value="P:ureteric bud development"/>
    <property type="evidence" value="ECO:0007669"/>
    <property type="project" value="Ensembl"/>
</dbReference>
<dbReference type="GO" id="GO:0042802">
    <property type="term" value="F:identical protein binding"/>
    <property type="evidence" value="ECO:0007669"/>
    <property type="project" value="Ensembl"/>
</dbReference>
<dbReference type="GO" id="GO:0045671">
    <property type="term" value="P:negative regulation of osteoclast differentiation"/>
    <property type="evidence" value="ECO:0007669"/>
    <property type="project" value="Ensembl"/>
</dbReference>
<dbReference type="GO" id="GO:0071380">
    <property type="term" value="P:cellular response to prostaglandin E stimulus"/>
    <property type="evidence" value="ECO:0007669"/>
    <property type="project" value="Ensembl"/>
</dbReference>